<dbReference type="Pfam" id="PF00107">
    <property type="entry name" value="ADH_zinc_N"/>
    <property type="match status" value="1"/>
</dbReference>
<dbReference type="PANTHER" id="PTHR43401">
    <property type="entry name" value="L-THREONINE 3-DEHYDROGENASE"/>
    <property type="match status" value="1"/>
</dbReference>
<dbReference type="InterPro" id="IPR002328">
    <property type="entry name" value="ADH_Zn_CS"/>
</dbReference>
<accession>M0CZZ1</accession>
<keyword evidence="8" id="KW-1185">Reference proteome</keyword>
<dbReference type="InterPro" id="IPR020843">
    <property type="entry name" value="ER"/>
</dbReference>
<dbReference type="PROSITE" id="PS00059">
    <property type="entry name" value="ADH_ZINC"/>
    <property type="match status" value="1"/>
</dbReference>
<feature type="region of interest" description="Disordered" evidence="5">
    <location>
        <begin position="28"/>
        <end position="49"/>
    </location>
</feature>
<dbReference type="AlphaFoldDB" id="M0CZZ1"/>
<gene>
    <name evidence="7" type="ORF">C474_15814</name>
</gene>
<dbReference type="Gene3D" id="3.40.50.720">
    <property type="entry name" value="NAD(P)-binding Rossmann-like Domain"/>
    <property type="match status" value="1"/>
</dbReference>
<organism evidence="7 8">
    <name type="scientific">Halogeometricum pallidum JCM 14848</name>
    <dbReference type="NCBI Taxonomy" id="1227487"/>
    <lineage>
        <taxon>Archaea</taxon>
        <taxon>Methanobacteriati</taxon>
        <taxon>Methanobacteriota</taxon>
        <taxon>Stenosarchaea group</taxon>
        <taxon>Halobacteria</taxon>
        <taxon>Halobacteriales</taxon>
        <taxon>Haloferacaceae</taxon>
        <taxon>Halogeometricum</taxon>
    </lineage>
</organism>
<dbReference type="Proteomes" id="UP000011513">
    <property type="component" value="Unassembled WGS sequence"/>
</dbReference>
<keyword evidence="2 4" id="KW-0862">Zinc</keyword>
<evidence type="ECO:0000313" key="8">
    <source>
        <dbReference type="Proteomes" id="UP000011513"/>
    </source>
</evidence>
<dbReference type="GO" id="GO:0008270">
    <property type="term" value="F:zinc ion binding"/>
    <property type="evidence" value="ECO:0007669"/>
    <property type="project" value="InterPro"/>
</dbReference>
<feature type="compositionally biased region" description="Basic and acidic residues" evidence="5">
    <location>
        <begin position="40"/>
        <end position="49"/>
    </location>
</feature>
<comment type="similarity">
    <text evidence="4">Belongs to the zinc-containing alcohol dehydrogenase family.</text>
</comment>
<evidence type="ECO:0000256" key="4">
    <source>
        <dbReference type="RuleBase" id="RU361277"/>
    </source>
</evidence>
<evidence type="ECO:0000256" key="5">
    <source>
        <dbReference type="SAM" id="MobiDB-lite"/>
    </source>
</evidence>
<feature type="domain" description="Enoyl reductase (ER)" evidence="6">
    <location>
        <begin position="33"/>
        <end position="382"/>
    </location>
</feature>
<proteinExistence type="inferred from homology"/>
<reference evidence="7 8" key="1">
    <citation type="journal article" date="2014" name="PLoS Genet.">
        <title>Phylogenetically driven sequencing of extremely halophilic archaea reveals strategies for static and dynamic osmo-response.</title>
        <authorList>
            <person name="Becker E.A."/>
            <person name="Seitzer P.M."/>
            <person name="Tritt A."/>
            <person name="Larsen D."/>
            <person name="Krusor M."/>
            <person name="Yao A.I."/>
            <person name="Wu D."/>
            <person name="Madern D."/>
            <person name="Eisen J.A."/>
            <person name="Darling A.E."/>
            <person name="Facciotti M.T."/>
        </authorList>
    </citation>
    <scope>NUCLEOTIDE SEQUENCE [LARGE SCALE GENOMIC DNA]</scope>
    <source>
        <strain evidence="7 8">JCM 14848</strain>
    </source>
</reference>
<keyword evidence="1 4" id="KW-0479">Metal-binding</keyword>
<dbReference type="InterPro" id="IPR013154">
    <property type="entry name" value="ADH-like_N"/>
</dbReference>
<dbReference type="GO" id="GO:0051262">
    <property type="term" value="P:protein tetramerization"/>
    <property type="evidence" value="ECO:0007669"/>
    <property type="project" value="UniProtKB-ARBA"/>
</dbReference>
<dbReference type="GO" id="GO:0030554">
    <property type="term" value="F:adenyl nucleotide binding"/>
    <property type="evidence" value="ECO:0007669"/>
    <property type="project" value="UniProtKB-ARBA"/>
</dbReference>
<name>M0CZZ1_HALPD</name>
<sequence>MRALVLDAGWNPRPDYDLSDDERERRLAMNSSQTWQHPELAVEERERPEPADDEVLVRVRYAGVCGSDVSMLETDGEGYMHYSAYTKLPTVTGHEFSGEVVETGRDANLFEEGDPVTAEVTDYCGRCQMCRQGFRGHCENFEQVGFTMDGAFAEFVAVPEKLVWDVSELAEQYDDEDRLFRAAATIEPSTISYHGLFTRADDIVPGDYHVYHGAGPIGLTGMNVSRAAGAGKVIAFEPSDERREIARNLGFEHVYDPIEVDPVETMADVTDGAGADVHVETSGAVAATYPVIQETLAEGANVVHISNAGSDPDLALRKYQGNSAQLYGAEGHTGQQVYPRTIRLMAAGHIDNLPIVTSTFDLEDADEAVRRAAERVDGKVLVEM</sequence>
<dbReference type="Gene3D" id="3.90.180.10">
    <property type="entry name" value="Medium-chain alcohol dehydrogenases, catalytic domain"/>
    <property type="match status" value="1"/>
</dbReference>
<dbReference type="GO" id="GO:0016616">
    <property type="term" value="F:oxidoreductase activity, acting on the CH-OH group of donors, NAD or NADP as acceptor"/>
    <property type="evidence" value="ECO:0007669"/>
    <property type="project" value="UniProtKB-ARBA"/>
</dbReference>
<evidence type="ECO:0000256" key="3">
    <source>
        <dbReference type="ARBA" id="ARBA00023002"/>
    </source>
</evidence>
<dbReference type="InterPro" id="IPR050129">
    <property type="entry name" value="Zn_alcohol_dh"/>
</dbReference>
<dbReference type="PANTHER" id="PTHR43401:SF2">
    <property type="entry name" value="L-THREONINE 3-DEHYDROGENASE"/>
    <property type="match status" value="1"/>
</dbReference>
<keyword evidence="3" id="KW-0560">Oxidoreductase</keyword>
<evidence type="ECO:0000256" key="1">
    <source>
        <dbReference type="ARBA" id="ARBA00022723"/>
    </source>
</evidence>
<dbReference type="Pfam" id="PF08240">
    <property type="entry name" value="ADH_N"/>
    <property type="match status" value="1"/>
</dbReference>
<evidence type="ECO:0000259" key="6">
    <source>
        <dbReference type="SMART" id="SM00829"/>
    </source>
</evidence>
<dbReference type="InterPro" id="IPR011032">
    <property type="entry name" value="GroES-like_sf"/>
</dbReference>
<dbReference type="NCBIfam" id="NF041097">
    <property type="entry name" value="keto_inos_dh_IolM"/>
    <property type="match status" value="1"/>
</dbReference>
<dbReference type="GO" id="GO:0043168">
    <property type="term" value="F:anion binding"/>
    <property type="evidence" value="ECO:0007669"/>
    <property type="project" value="UniProtKB-ARBA"/>
</dbReference>
<dbReference type="InParanoid" id="M0CZZ1"/>
<dbReference type="SMART" id="SM00829">
    <property type="entry name" value="PKS_ER"/>
    <property type="match status" value="1"/>
</dbReference>
<dbReference type="InterPro" id="IPR053539">
    <property type="entry name" value="Scyllo-inosose_DH"/>
</dbReference>
<dbReference type="RefSeq" id="WP_008388463.1">
    <property type="nucleotide sequence ID" value="NZ_AOIV01000038.1"/>
</dbReference>
<dbReference type="InterPro" id="IPR013149">
    <property type="entry name" value="ADH-like_C"/>
</dbReference>
<dbReference type="eggNOG" id="arCOG01459">
    <property type="taxonomic scope" value="Archaea"/>
</dbReference>
<dbReference type="SUPFAM" id="SSF51735">
    <property type="entry name" value="NAD(P)-binding Rossmann-fold domains"/>
    <property type="match status" value="1"/>
</dbReference>
<evidence type="ECO:0000313" key="7">
    <source>
        <dbReference type="EMBL" id="ELZ27982.1"/>
    </source>
</evidence>
<dbReference type="SUPFAM" id="SSF50129">
    <property type="entry name" value="GroES-like"/>
    <property type="match status" value="1"/>
</dbReference>
<dbReference type="OrthoDB" id="73567at2157"/>
<dbReference type="PATRIC" id="fig|1227487.5.peg.3133"/>
<dbReference type="EMBL" id="AOIV01000038">
    <property type="protein sequence ID" value="ELZ27982.1"/>
    <property type="molecule type" value="Genomic_DNA"/>
</dbReference>
<dbReference type="InterPro" id="IPR036291">
    <property type="entry name" value="NAD(P)-bd_dom_sf"/>
</dbReference>
<comment type="caution">
    <text evidence="7">The sequence shown here is derived from an EMBL/GenBank/DDBJ whole genome shotgun (WGS) entry which is preliminary data.</text>
</comment>
<protein>
    <submittedName>
        <fullName evidence="7">Alcohol dehydrogenase GroES</fullName>
    </submittedName>
</protein>
<dbReference type="GO" id="GO:0044281">
    <property type="term" value="P:small molecule metabolic process"/>
    <property type="evidence" value="ECO:0007669"/>
    <property type="project" value="UniProtKB-ARBA"/>
</dbReference>
<evidence type="ECO:0000256" key="2">
    <source>
        <dbReference type="ARBA" id="ARBA00022833"/>
    </source>
</evidence>
<comment type="cofactor">
    <cofactor evidence="4">
        <name>Zn(2+)</name>
        <dbReference type="ChEBI" id="CHEBI:29105"/>
    </cofactor>
</comment>